<dbReference type="EMBL" id="JAUIQD010000009">
    <property type="protein sequence ID" value="KAK3339786.1"/>
    <property type="molecule type" value="Genomic_DNA"/>
</dbReference>
<keyword evidence="2" id="KW-1185">Reference proteome</keyword>
<feature type="non-terminal residue" evidence="1">
    <location>
        <position position="1"/>
    </location>
</feature>
<dbReference type="AlphaFoldDB" id="A0AAJ0H553"/>
<proteinExistence type="predicted"/>
<evidence type="ECO:0000313" key="1">
    <source>
        <dbReference type="EMBL" id="KAK3339786.1"/>
    </source>
</evidence>
<evidence type="ECO:0000313" key="2">
    <source>
        <dbReference type="Proteomes" id="UP001275084"/>
    </source>
</evidence>
<gene>
    <name evidence="1" type="ORF">B0T25DRAFT_418626</name>
</gene>
<protein>
    <submittedName>
        <fullName evidence="1">Uncharacterized protein</fullName>
    </submittedName>
</protein>
<reference evidence="1" key="2">
    <citation type="submission" date="2023-06" db="EMBL/GenBank/DDBJ databases">
        <authorList>
            <consortium name="Lawrence Berkeley National Laboratory"/>
            <person name="Haridas S."/>
            <person name="Hensen N."/>
            <person name="Bonometti L."/>
            <person name="Westerberg I."/>
            <person name="Brannstrom I.O."/>
            <person name="Guillou S."/>
            <person name="Cros-Aarteil S."/>
            <person name="Calhoun S."/>
            <person name="Kuo A."/>
            <person name="Mondo S."/>
            <person name="Pangilinan J."/>
            <person name="Riley R."/>
            <person name="Labutti K."/>
            <person name="Andreopoulos B."/>
            <person name="Lipzen A."/>
            <person name="Chen C."/>
            <person name="Yanf M."/>
            <person name="Daum C."/>
            <person name="Ng V."/>
            <person name="Clum A."/>
            <person name="Steindorff A."/>
            <person name="Ohm R."/>
            <person name="Martin F."/>
            <person name="Silar P."/>
            <person name="Natvig D."/>
            <person name="Lalanne C."/>
            <person name="Gautier V."/>
            <person name="Ament-Velasquez S.L."/>
            <person name="Kruys A."/>
            <person name="Hutchinson M.I."/>
            <person name="Powell A.J."/>
            <person name="Barry K."/>
            <person name="Miller A.N."/>
            <person name="Grigoriev I.V."/>
            <person name="Debuchy R."/>
            <person name="Gladieux P."/>
            <person name="Thoren M.H."/>
            <person name="Johannesson H."/>
        </authorList>
    </citation>
    <scope>NUCLEOTIDE SEQUENCE</scope>
    <source>
        <strain evidence="1">CBS 955.72</strain>
    </source>
</reference>
<comment type="caution">
    <text evidence="1">The sequence shown here is derived from an EMBL/GenBank/DDBJ whole genome shotgun (WGS) entry which is preliminary data.</text>
</comment>
<dbReference type="Proteomes" id="UP001275084">
    <property type="component" value="Unassembled WGS sequence"/>
</dbReference>
<reference evidence="1" key="1">
    <citation type="journal article" date="2023" name="Mol. Phylogenet. Evol.">
        <title>Genome-scale phylogeny and comparative genomics of the fungal order Sordariales.</title>
        <authorList>
            <person name="Hensen N."/>
            <person name="Bonometti L."/>
            <person name="Westerberg I."/>
            <person name="Brannstrom I.O."/>
            <person name="Guillou S."/>
            <person name="Cros-Aarteil S."/>
            <person name="Calhoun S."/>
            <person name="Haridas S."/>
            <person name="Kuo A."/>
            <person name="Mondo S."/>
            <person name="Pangilinan J."/>
            <person name="Riley R."/>
            <person name="LaButti K."/>
            <person name="Andreopoulos B."/>
            <person name="Lipzen A."/>
            <person name="Chen C."/>
            <person name="Yan M."/>
            <person name="Daum C."/>
            <person name="Ng V."/>
            <person name="Clum A."/>
            <person name="Steindorff A."/>
            <person name="Ohm R.A."/>
            <person name="Martin F."/>
            <person name="Silar P."/>
            <person name="Natvig D.O."/>
            <person name="Lalanne C."/>
            <person name="Gautier V."/>
            <person name="Ament-Velasquez S.L."/>
            <person name="Kruys A."/>
            <person name="Hutchinson M.I."/>
            <person name="Powell A.J."/>
            <person name="Barry K."/>
            <person name="Miller A.N."/>
            <person name="Grigoriev I.V."/>
            <person name="Debuchy R."/>
            <person name="Gladieux P."/>
            <person name="Hiltunen Thoren M."/>
            <person name="Johannesson H."/>
        </authorList>
    </citation>
    <scope>NUCLEOTIDE SEQUENCE</scope>
    <source>
        <strain evidence="1">CBS 955.72</strain>
    </source>
</reference>
<sequence>LSVAAATQTYHYMLQAGLKMGLVATGEVIIFLKIDWADPSTLYYYVAEPTLE</sequence>
<feature type="non-terminal residue" evidence="1">
    <location>
        <position position="52"/>
    </location>
</feature>
<accession>A0AAJ0H553</accession>
<name>A0AAJ0H553_9PEZI</name>
<organism evidence="1 2">
    <name type="scientific">Lasiosphaeria hispida</name>
    <dbReference type="NCBI Taxonomy" id="260671"/>
    <lineage>
        <taxon>Eukaryota</taxon>
        <taxon>Fungi</taxon>
        <taxon>Dikarya</taxon>
        <taxon>Ascomycota</taxon>
        <taxon>Pezizomycotina</taxon>
        <taxon>Sordariomycetes</taxon>
        <taxon>Sordariomycetidae</taxon>
        <taxon>Sordariales</taxon>
        <taxon>Lasiosphaeriaceae</taxon>
        <taxon>Lasiosphaeria</taxon>
    </lineage>
</organism>